<gene>
    <name evidence="2" type="ORF">NIES593_10065</name>
</gene>
<organism evidence="2 3">
    <name type="scientific">Hydrococcus rivularis NIES-593</name>
    <dbReference type="NCBI Taxonomy" id="1921803"/>
    <lineage>
        <taxon>Bacteria</taxon>
        <taxon>Bacillati</taxon>
        <taxon>Cyanobacteriota</taxon>
        <taxon>Cyanophyceae</taxon>
        <taxon>Pleurocapsales</taxon>
        <taxon>Hydrococcaceae</taxon>
        <taxon>Hydrococcus</taxon>
    </lineage>
</organism>
<keyword evidence="3" id="KW-1185">Reference proteome</keyword>
<protein>
    <submittedName>
        <fullName evidence="2">FeoC like transcriptional regulator</fullName>
    </submittedName>
</protein>
<accession>A0A1U7HJ47</accession>
<dbReference type="Pfam" id="PF09012">
    <property type="entry name" value="FeoC"/>
    <property type="match status" value="1"/>
</dbReference>
<dbReference type="InterPro" id="IPR036390">
    <property type="entry name" value="WH_DNA-bd_sf"/>
</dbReference>
<reference evidence="2 3" key="1">
    <citation type="submission" date="2016-11" db="EMBL/GenBank/DDBJ databases">
        <title>Draft Genome Sequences of Nine Cyanobacterial Strains from Diverse Habitats.</title>
        <authorList>
            <person name="Zhu T."/>
            <person name="Hou S."/>
            <person name="Lu X."/>
            <person name="Hess W.R."/>
        </authorList>
    </citation>
    <scope>NUCLEOTIDE SEQUENCE [LARGE SCALE GENOMIC DNA]</scope>
    <source>
        <strain evidence="2 3">NIES-593</strain>
    </source>
</reference>
<dbReference type="RefSeq" id="WP_073599455.1">
    <property type="nucleotide sequence ID" value="NZ_MRCB01000009.1"/>
</dbReference>
<evidence type="ECO:0000259" key="1">
    <source>
        <dbReference type="Pfam" id="PF09012"/>
    </source>
</evidence>
<dbReference type="STRING" id="1921803.NIES593_10065"/>
<dbReference type="Proteomes" id="UP000186868">
    <property type="component" value="Unassembled WGS sequence"/>
</dbReference>
<dbReference type="OrthoDB" id="467062at2"/>
<dbReference type="AlphaFoldDB" id="A0A1U7HJ47"/>
<evidence type="ECO:0000313" key="2">
    <source>
        <dbReference type="EMBL" id="OKH23558.1"/>
    </source>
</evidence>
<dbReference type="InterPro" id="IPR015102">
    <property type="entry name" value="Tscrpt_reg_HTH_FeoC"/>
</dbReference>
<dbReference type="InterPro" id="IPR036388">
    <property type="entry name" value="WH-like_DNA-bd_sf"/>
</dbReference>
<sequence>MILTEIQEFICQSRQVSLADIKLHFHMNEETLRPMLKKLLKKGRIRQLPIPQRCDGCICCHLDTLEVYEWVGIDK</sequence>
<name>A0A1U7HJ47_9CYAN</name>
<feature type="domain" description="Transcriptional regulator HTH-type FeoC" evidence="1">
    <location>
        <begin position="2"/>
        <end position="69"/>
    </location>
</feature>
<dbReference type="Gene3D" id="1.10.10.10">
    <property type="entry name" value="Winged helix-like DNA-binding domain superfamily/Winged helix DNA-binding domain"/>
    <property type="match status" value="1"/>
</dbReference>
<evidence type="ECO:0000313" key="3">
    <source>
        <dbReference type="Proteomes" id="UP000186868"/>
    </source>
</evidence>
<comment type="caution">
    <text evidence="2">The sequence shown here is derived from an EMBL/GenBank/DDBJ whole genome shotgun (WGS) entry which is preliminary data.</text>
</comment>
<dbReference type="SUPFAM" id="SSF46785">
    <property type="entry name" value="Winged helix' DNA-binding domain"/>
    <property type="match status" value="1"/>
</dbReference>
<proteinExistence type="predicted"/>
<dbReference type="EMBL" id="MRCB01000009">
    <property type="protein sequence ID" value="OKH23558.1"/>
    <property type="molecule type" value="Genomic_DNA"/>
</dbReference>